<evidence type="ECO:0000313" key="1">
    <source>
        <dbReference type="EMBL" id="MBU3064871.1"/>
    </source>
</evidence>
<sequence length="107" mass="11110">MAGQIELDPTKLKAAAERSKSIADAIGTARTALLQTLTANGSPWGSDSFGDKFAKGDQGYVAARDSLLAGMANLAGTFEQIYQGQVDAANSFAETETVRTKQLAAVA</sequence>
<protein>
    <recommendedName>
        <fullName evidence="3">WXG100 family type VII secretion target</fullName>
    </recommendedName>
</protein>
<gene>
    <name evidence="1" type="ORF">KO481_25495</name>
</gene>
<evidence type="ECO:0000313" key="2">
    <source>
        <dbReference type="Proteomes" id="UP000733379"/>
    </source>
</evidence>
<organism evidence="1 2">
    <name type="scientific">Nocardia albiluteola</name>
    <dbReference type="NCBI Taxonomy" id="2842303"/>
    <lineage>
        <taxon>Bacteria</taxon>
        <taxon>Bacillati</taxon>
        <taxon>Actinomycetota</taxon>
        <taxon>Actinomycetes</taxon>
        <taxon>Mycobacteriales</taxon>
        <taxon>Nocardiaceae</taxon>
        <taxon>Nocardia</taxon>
    </lineage>
</organism>
<proteinExistence type="predicted"/>
<dbReference type="InterPro" id="IPR036689">
    <property type="entry name" value="ESAT-6-like_sf"/>
</dbReference>
<comment type="caution">
    <text evidence="1">The sequence shown here is derived from an EMBL/GenBank/DDBJ whole genome shotgun (WGS) entry which is preliminary data.</text>
</comment>
<dbReference type="EMBL" id="JAHKNI010000009">
    <property type="protein sequence ID" value="MBU3064871.1"/>
    <property type="molecule type" value="Genomic_DNA"/>
</dbReference>
<accession>A0ABS6B645</accession>
<dbReference type="Gene3D" id="1.10.287.1060">
    <property type="entry name" value="ESAT-6-like"/>
    <property type="match status" value="1"/>
</dbReference>
<dbReference type="SUPFAM" id="SSF140453">
    <property type="entry name" value="EsxAB dimer-like"/>
    <property type="match status" value="1"/>
</dbReference>
<name>A0ABS6B645_9NOCA</name>
<reference evidence="1 2" key="1">
    <citation type="submission" date="2021-06" db="EMBL/GenBank/DDBJ databases">
        <title>Actinomycetes sequencing.</title>
        <authorList>
            <person name="Shan Q."/>
        </authorList>
    </citation>
    <scope>NUCLEOTIDE SEQUENCE [LARGE SCALE GENOMIC DNA]</scope>
    <source>
        <strain evidence="1 2">NEAU-G5</strain>
    </source>
</reference>
<evidence type="ECO:0008006" key="3">
    <source>
        <dbReference type="Google" id="ProtNLM"/>
    </source>
</evidence>
<keyword evidence="2" id="KW-1185">Reference proteome</keyword>
<dbReference type="Proteomes" id="UP000733379">
    <property type="component" value="Unassembled WGS sequence"/>
</dbReference>
<dbReference type="RefSeq" id="WP_215920461.1">
    <property type="nucleotide sequence ID" value="NZ_JAHKNI010000009.1"/>
</dbReference>